<protein>
    <recommendedName>
        <fullName evidence="2">SXP/RAL-2 family protein Ani s 5-like cation-binding domain-containing protein</fullName>
    </recommendedName>
</protein>
<dbReference type="EMBL" id="KN550875">
    <property type="protein sequence ID" value="KHJ93228.1"/>
    <property type="molecule type" value="Genomic_DNA"/>
</dbReference>
<organism evidence="3 4">
    <name type="scientific">Oesophagostomum dentatum</name>
    <name type="common">Nodular worm</name>
    <dbReference type="NCBI Taxonomy" id="61180"/>
    <lineage>
        <taxon>Eukaryota</taxon>
        <taxon>Metazoa</taxon>
        <taxon>Ecdysozoa</taxon>
        <taxon>Nematoda</taxon>
        <taxon>Chromadorea</taxon>
        <taxon>Rhabditida</taxon>
        <taxon>Rhabditina</taxon>
        <taxon>Rhabditomorpha</taxon>
        <taxon>Strongyloidea</taxon>
        <taxon>Strongylidae</taxon>
        <taxon>Oesophagostomum</taxon>
    </lineage>
</organism>
<keyword evidence="4" id="KW-1185">Reference proteome</keyword>
<dbReference type="InterPro" id="IPR003677">
    <property type="entry name" value="ANIS5_cation-bd"/>
</dbReference>
<dbReference type="PANTHER" id="PTHR21593">
    <property type="entry name" value="PRION-LIKE- Q/N-RICH -DOMAIN-BEARING PROTEIN PROTEIN"/>
    <property type="match status" value="1"/>
</dbReference>
<evidence type="ECO:0000313" key="3">
    <source>
        <dbReference type="EMBL" id="KHJ93228.1"/>
    </source>
</evidence>
<dbReference type="AlphaFoldDB" id="A0A0B1T6Q4"/>
<evidence type="ECO:0000259" key="2">
    <source>
        <dbReference type="Pfam" id="PF02520"/>
    </source>
</evidence>
<reference evidence="3 4" key="1">
    <citation type="submission" date="2014-03" db="EMBL/GenBank/DDBJ databases">
        <title>Draft genome of the hookworm Oesophagostomum dentatum.</title>
        <authorList>
            <person name="Mitreva M."/>
        </authorList>
    </citation>
    <scope>NUCLEOTIDE SEQUENCE [LARGE SCALE GENOMIC DNA]</scope>
    <source>
        <strain evidence="3 4">OD-Hann</strain>
    </source>
</reference>
<feature type="chain" id="PRO_5002083031" description="SXP/RAL-2 family protein Ani s 5-like cation-binding domain-containing protein" evidence="1">
    <location>
        <begin position="18"/>
        <end position="153"/>
    </location>
</feature>
<gene>
    <name evidence="3" type="ORF">OESDEN_06866</name>
</gene>
<evidence type="ECO:0000313" key="4">
    <source>
        <dbReference type="Proteomes" id="UP000053660"/>
    </source>
</evidence>
<proteinExistence type="predicted"/>
<evidence type="ECO:0000256" key="1">
    <source>
        <dbReference type="SAM" id="SignalP"/>
    </source>
</evidence>
<dbReference type="InterPro" id="IPR052823">
    <property type="entry name" value="SXP/RAL-2_related"/>
</dbReference>
<dbReference type="Pfam" id="PF02520">
    <property type="entry name" value="ANIS5_cation-bd"/>
    <property type="match status" value="1"/>
</dbReference>
<dbReference type="Proteomes" id="UP000053660">
    <property type="component" value="Unassembled WGS sequence"/>
</dbReference>
<dbReference type="PANTHER" id="PTHR21593:SF36">
    <property type="entry name" value="DUF148 DOMAIN-CONTAINING PROTEIN-RELATED"/>
    <property type="match status" value="1"/>
</dbReference>
<name>A0A0B1T6Q4_OESDE</name>
<feature type="domain" description="SXP/RAL-2 family protein Ani s 5-like cation-binding" evidence="2">
    <location>
        <begin position="36"/>
        <end position="132"/>
    </location>
</feature>
<accession>A0A0B1T6Q4</accession>
<keyword evidence="1" id="KW-0732">Signal</keyword>
<dbReference type="OrthoDB" id="5845888at2759"/>
<feature type="signal peptide" evidence="1">
    <location>
        <begin position="1"/>
        <end position="17"/>
    </location>
</feature>
<sequence>MIKAILALGLLSIICGATSPPRRRYLPAYLEKVPEKARKDYFEIQRDPSNTFAQLKEKTIAWAKKNDVTEEYNKYMSGLEKSDEDRKKKVSEIMSRLPAVYSEYTKILNNMNQTMKDWLKNFTDLWNKNPKVSFALQSSPVMPRSFGPLATTR</sequence>